<evidence type="ECO:0000256" key="2">
    <source>
        <dbReference type="SAM" id="Phobius"/>
    </source>
</evidence>
<evidence type="ECO:0000313" key="3">
    <source>
        <dbReference type="EMBL" id="OMH84597.1"/>
    </source>
</evidence>
<keyword evidence="4" id="KW-1185">Reference proteome</keyword>
<dbReference type="EMBL" id="LSSK01000174">
    <property type="protein sequence ID" value="OMH84597.1"/>
    <property type="molecule type" value="Genomic_DNA"/>
</dbReference>
<dbReference type="AlphaFoldDB" id="A0A1R1PUH3"/>
<dbReference type="Proteomes" id="UP000188320">
    <property type="component" value="Unassembled WGS sequence"/>
</dbReference>
<dbReference type="OrthoDB" id="5591801at2759"/>
<keyword evidence="2" id="KW-1133">Transmembrane helix</keyword>
<feature type="compositionally biased region" description="Polar residues" evidence="1">
    <location>
        <begin position="95"/>
        <end position="133"/>
    </location>
</feature>
<protein>
    <submittedName>
        <fullName evidence="3">Uncharacterized protein</fullName>
    </submittedName>
</protein>
<gene>
    <name evidence="3" type="ORF">AX774_g1880</name>
</gene>
<feature type="transmembrane region" description="Helical" evidence="2">
    <location>
        <begin position="63"/>
        <end position="84"/>
    </location>
</feature>
<keyword evidence="2" id="KW-0472">Membrane</keyword>
<reference evidence="4" key="1">
    <citation type="submission" date="2017-01" db="EMBL/GenBank/DDBJ databases">
        <authorList>
            <person name="Wang Y."/>
            <person name="White M."/>
            <person name="Kvist S."/>
            <person name="Moncalvo J.-M."/>
        </authorList>
    </citation>
    <scope>NUCLEOTIDE SEQUENCE [LARGE SCALE GENOMIC DNA]</scope>
    <source>
        <strain evidence="4">COL-18-3</strain>
    </source>
</reference>
<sequence length="133" mass="14732">MPLPANIRKKSEIYNENVTKRGNVKKSLNPSVDSKFNEMKREENARKAGIKSQRALTKTQKNVVLVMFVILVGSVLASIFSPLFSSSRRPPVRKTTPNPNSGAQNPLSVFTNTPTIQDSIKPSTTQSFEEADI</sequence>
<name>A0A1R1PUH3_ZANCU</name>
<evidence type="ECO:0000256" key="1">
    <source>
        <dbReference type="SAM" id="MobiDB-lite"/>
    </source>
</evidence>
<organism evidence="3 4">
    <name type="scientific">Zancudomyces culisetae</name>
    <name type="common">Gut fungus</name>
    <name type="synonym">Smittium culisetae</name>
    <dbReference type="NCBI Taxonomy" id="1213189"/>
    <lineage>
        <taxon>Eukaryota</taxon>
        <taxon>Fungi</taxon>
        <taxon>Fungi incertae sedis</taxon>
        <taxon>Zoopagomycota</taxon>
        <taxon>Kickxellomycotina</taxon>
        <taxon>Harpellomycetes</taxon>
        <taxon>Harpellales</taxon>
        <taxon>Legeriomycetaceae</taxon>
        <taxon>Zancudomyces</taxon>
    </lineage>
</organism>
<keyword evidence="2" id="KW-0812">Transmembrane</keyword>
<comment type="caution">
    <text evidence="3">The sequence shown here is derived from an EMBL/GenBank/DDBJ whole genome shotgun (WGS) entry which is preliminary data.</text>
</comment>
<evidence type="ECO:0000313" key="4">
    <source>
        <dbReference type="Proteomes" id="UP000188320"/>
    </source>
</evidence>
<proteinExistence type="predicted"/>
<accession>A0A1R1PUH3</accession>
<feature type="region of interest" description="Disordered" evidence="1">
    <location>
        <begin position="86"/>
        <end position="133"/>
    </location>
</feature>